<feature type="domain" description="Amidase" evidence="1">
    <location>
        <begin position="112"/>
        <end position="214"/>
    </location>
</feature>
<evidence type="ECO:0000313" key="2">
    <source>
        <dbReference type="EMBL" id="KAK3367807.1"/>
    </source>
</evidence>
<proteinExistence type="predicted"/>
<reference evidence="2" key="2">
    <citation type="submission" date="2023-06" db="EMBL/GenBank/DDBJ databases">
        <authorList>
            <consortium name="Lawrence Berkeley National Laboratory"/>
            <person name="Haridas S."/>
            <person name="Hensen N."/>
            <person name="Bonometti L."/>
            <person name="Westerberg I."/>
            <person name="Brannstrom I.O."/>
            <person name="Guillou S."/>
            <person name="Cros-Aarteil S."/>
            <person name="Calhoun S."/>
            <person name="Kuo A."/>
            <person name="Mondo S."/>
            <person name="Pangilinan J."/>
            <person name="Riley R."/>
            <person name="LaButti K."/>
            <person name="Andreopoulos B."/>
            <person name="Lipzen A."/>
            <person name="Chen C."/>
            <person name="Yanf M."/>
            <person name="Daum C."/>
            <person name="Ng V."/>
            <person name="Clum A."/>
            <person name="Steindorff A."/>
            <person name="Ohm R."/>
            <person name="Martin F."/>
            <person name="Silar P."/>
            <person name="Natvig D."/>
            <person name="Lalanne C."/>
            <person name="Gautier V."/>
            <person name="Ament-velasquez S.L."/>
            <person name="Kruys A."/>
            <person name="Hutchinson M.I."/>
            <person name="Powell A.J."/>
            <person name="Barry K."/>
            <person name="Miller A.N."/>
            <person name="Grigoriev I.V."/>
            <person name="Debuchy R."/>
            <person name="Gladieux P."/>
            <person name="Thoren M.H."/>
            <person name="Johannesson H."/>
        </authorList>
    </citation>
    <scope>NUCLEOTIDE SEQUENCE</scope>
    <source>
        <strain evidence="2">CBS 232.78</strain>
    </source>
</reference>
<protein>
    <submittedName>
        <fullName evidence="2">Amidase signature domain-containing protein</fullName>
    </submittedName>
</protein>
<evidence type="ECO:0000259" key="1">
    <source>
        <dbReference type="Pfam" id="PF01425"/>
    </source>
</evidence>
<dbReference type="PANTHER" id="PTHR46310">
    <property type="entry name" value="AMIDASE 1"/>
    <property type="match status" value="1"/>
</dbReference>
<gene>
    <name evidence="2" type="ORF">B0H63DRAFT_455867</name>
</gene>
<comment type="caution">
    <text evidence="2">The sequence shown here is derived from an EMBL/GenBank/DDBJ whole genome shotgun (WGS) entry which is preliminary data.</text>
</comment>
<sequence length="455" mass="50116">MPRIKFPGNVFLSSPEPVAHLTAARMMALALTGAKITSWGDYCPVTILIKPHQSALQGGILAFVFGVTDDGGSPPVATPSRFSECGGCPIPVPSSLYSDNPHEQFPQRGKRVAVKDVYHMAGTATSASSRDYQSFSGLAKQTSVMVLGLIEAGAVIVDKTKTAQFASGEHARDWVDCLCPFNPRGDGYVEPGGSSTGSAVSVAAFDWLDYGIGTIHVLASGMPRDLWHSPNSWHPRPWRNITSIVTKKRDLGFRDLWNKKMKDALENRPPITEYLATTLTHIQLFDSFHNNLPFREAFRAANGRELYANPMVRFEWDLGSRLTSEEYDTTRQQLEVYRSFAREHIFSDHHQSTVLVLPAGSPEVRYRDACDPGFSFQGFGFLRNFYSFLSSLPQVVIPIGSLSRFSTMTKGVVEEPISVSLVGLEGSDCALMELAEKVLRKSGRPLEVRTGACLF</sequence>
<dbReference type="InterPro" id="IPR036928">
    <property type="entry name" value="AS_sf"/>
</dbReference>
<dbReference type="Proteomes" id="UP001285441">
    <property type="component" value="Unassembled WGS sequence"/>
</dbReference>
<evidence type="ECO:0000313" key="3">
    <source>
        <dbReference type="Proteomes" id="UP001285441"/>
    </source>
</evidence>
<keyword evidence="3" id="KW-1185">Reference proteome</keyword>
<dbReference type="SUPFAM" id="SSF75304">
    <property type="entry name" value="Amidase signature (AS) enzymes"/>
    <property type="match status" value="1"/>
</dbReference>
<dbReference type="Gene3D" id="3.90.1300.10">
    <property type="entry name" value="Amidase signature (AS) domain"/>
    <property type="match status" value="2"/>
</dbReference>
<dbReference type="EMBL" id="JAULSW010000011">
    <property type="protein sequence ID" value="KAK3367807.1"/>
    <property type="molecule type" value="Genomic_DNA"/>
</dbReference>
<dbReference type="Pfam" id="PF01425">
    <property type="entry name" value="Amidase"/>
    <property type="match status" value="1"/>
</dbReference>
<reference evidence="2" key="1">
    <citation type="journal article" date="2023" name="Mol. Phylogenet. Evol.">
        <title>Genome-scale phylogeny and comparative genomics of the fungal order Sordariales.</title>
        <authorList>
            <person name="Hensen N."/>
            <person name="Bonometti L."/>
            <person name="Westerberg I."/>
            <person name="Brannstrom I.O."/>
            <person name="Guillou S."/>
            <person name="Cros-Aarteil S."/>
            <person name="Calhoun S."/>
            <person name="Haridas S."/>
            <person name="Kuo A."/>
            <person name="Mondo S."/>
            <person name="Pangilinan J."/>
            <person name="Riley R."/>
            <person name="LaButti K."/>
            <person name="Andreopoulos B."/>
            <person name="Lipzen A."/>
            <person name="Chen C."/>
            <person name="Yan M."/>
            <person name="Daum C."/>
            <person name="Ng V."/>
            <person name="Clum A."/>
            <person name="Steindorff A."/>
            <person name="Ohm R.A."/>
            <person name="Martin F."/>
            <person name="Silar P."/>
            <person name="Natvig D.O."/>
            <person name="Lalanne C."/>
            <person name="Gautier V."/>
            <person name="Ament-Velasquez S.L."/>
            <person name="Kruys A."/>
            <person name="Hutchinson M.I."/>
            <person name="Powell A.J."/>
            <person name="Barry K."/>
            <person name="Miller A.N."/>
            <person name="Grigoriev I.V."/>
            <person name="Debuchy R."/>
            <person name="Gladieux P."/>
            <person name="Hiltunen Thoren M."/>
            <person name="Johannesson H."/>
        </authorList>
    </citation>
    <scope>NUCLEOTIDE SEQUENCE</scope>
    <source>
        <strain evidence="2">CBS 232.78</strain>
    </source>
</reference>
<accession>A0AAE0K1B8</accession>
<dbReference type="PANTHER" id="PTHR46310:SF7">
    <property type="entry name" value="AMIDASE 1"/>
    <property type="match status" value="1"/>
</dbReference>
<name>A0AAE0K1B8_9PEZI</name>
<dbReference type="AlphaFoldDB" id="A0AAE0K1B8"/>
<organism evidence="2 3">
    <name type="scientific">Podospora didyma</name>
    <dbReference type="NCBI Taxonomy" id="330526"/>
    <lineage>
        <taxon>Eukaryota</taxon>
        <taxon>Fungi</taxon>
        <taxon>Dikarya</taxon>
        <taxon>Ascomycota</taxon>
        <taxon>Pezizomycotina</taxon>
        <taxon>Sordariomycetes</taxon>
        <taxon>Sordariomycetidae</taxon>
        <taxon>Sordariales</taxon>
        <taxon>Podosporaceae</taxon>
        <taxon>Podospora</taxon>
    </lineage>
</organism>
<dbReference type="InterPro" id="IPR023631">
    <property type="entry name" value="Amidase_dom"/>
</dbReference>